<dbReference type="KEGG" id="azm:DM194_13080"/>
<proteinExistence type="predicted"/>
<keyword evidence="2" id="KW-0614">Plasmid</keyword>
<accession>A0A2U9S8I2</accession>
<dbReference type="Gene3D" id="3.40.50.150">
    <property type="entry name" value="Vaccinia Virus protein VP39"/>
    <property type="match status" value="1"/>
</dbReference>
<dbReference type="PANTHER" id="PTHR34203:SF15">
    <property type="entry name" value="SLL1173 PROTEIN"/>
    <property type="match status" value="1"/>
</dbReference>
<organism evidence="2 3">
    <name type="scientific">Azospirillum ramasamyi</name>
    <dbReference type="NCBI Taxonomy" id="682998"/>
    <lineage>
        <taxon>Bacteria</taxon>
        <taxon>Pseudomonadati</taxon>
        <taxon>Pseudomonadota</taxon>
        <taxon>Alphaproteobacteria</taxon>
        <taxon>Rhodospirillales</taxon>
        <taxon>Azospirillaceae</taxon>
        <taxon>Azospirillum</taxon>
    </lineage>
</organism>
<name>A0A2U9S8I2_9PROT</name>
<dbReference type="OrthoDB" id="5679686at2"/>
<keyword evidence="2" id="KW-0489">Methyltransferase</keyword>
<dbReference type="SUPFAM" id="SSF53335">
    <property type="entry name" value="S-adenosyl-L-methionine-dependent methyltransferases"/>
    <property type="match status" value="1"/>
</dbReference>
<dbReference type="Pfam" id="PF05050">
    <property type="entry name" value="Methyltransf_21"/>
    <property type="match status" value="1"/>
</dbReference>
<dbReference type="AlphaFoldDB" id="A0A2U9S8I2"/>
<dbReference type="InterPro" id="IPR006342">
    <property type="entry name" value="FkbM_mtfrase"/>
</dbReference>
<evidence type="ECO:0000313" key="2">
    <source>
        <dbReference type="EMBL" id="AWU95287.1"/>
    </source>
</evidence>
<dbReference type="InterPro" id="IPR029063">
    <property type="entry name" value="SAM-dependent_MTases_sf"/>
</dbReference>
<sequence length="244" mass="27293">MVLLGALRHGLSCSSLHATVNIAWERTMLPSTIMDLVSPDELVFDIGAHAGDKAIPFLQKGARLVCVEPQPQLAEDMRTRFSGNPSVTVVAKGVGKVPGTLNLDICTKSPVLSTFSTHWKAGRFSGYEWDEQVEVEITTMDELIALYGEPRYSKIDVEGFEREVVEGLSCRIGILSLEFTSEYISHTMQIVHRLVNLGYEEFNLALAEDPRFQLDQWVSWYDVVRILGNSAKDNAKLWGDLYAR</sequence>
<dbReference type="GO" id="GO:0032259">
    <property type="term" value="P:methylation"/>
    <property type="evidence" value="ECO:0007669"/>
    <property type="project" value="UniProtKB-KW"/>
</dbReference>
<dbReference type="InterPro" id="IPR052514">
    <property type="entry name" value="SAM-dependent_MTase"/>
</dbReference>
<gene>
    <name evidence="2" type="ORF">DM194_13080</name>
</gene>
<dbReference type="GO" id="GO:0008168">
    <property type="term" value="F:methyltransferase activity"/>
    <property type="evidence" value="ECO:0007669"/>
    <property type="project" value="UniProtKB-KW"/>
</dbReference>
<geneLocation type="plasmid" evidence="2 3">
    <name>unnamed1</name>
</geneLocation>
<dbReference type="PANTHER" id="PTHR34203">
    <property type="entry name" value="METHYLTRANSFERASE, FKBM FAMILY PROTEIN"/>
    <property type="match status" value="1"/>
</dbReference>
<dbReference type="Proteomes" id="UP000249605">
    <property type="component" value="Plasmid unnamed1"/>
</dbReference>
<dbReference type="EMBL" id="CP029830">
    <property type="protein sequence ID" value="AWU95287.1"/>
    <property type="molecule type" value="Genomic_DNA"/>
</dbReference>
<evidence type="ECO:0000313" key="3">
    <source>
        <dbReference type="Proteomes" id="UP000249605"/>
    </source>
</evidence>
<dbReference type="NCBIfam" id="TIGR01444">
    <property type="entry name" value="fkbM_fam"/>
    <property type="match status" value="1"/>
</dbReference>
<evidence type="ECO:0000259" key="1">
    <source>
        <dbReference type="Pfam" id="PF05050"/>
    </source>
</evidence>
<reference evidence="2 3" key="1">
    <citation type="submission" date="2018-06" db="EMBL/GenBank/DDBJ databases">
        <title>Complete genome sequencing of Azospirillum sp. M2T2B2.</title>
        <authorList>
            <person name="Heo J."/>
            <person name="Kim S.-J."/>
            <person name="Kwon S.-W."/>
            <person name="Anandham R."/>
        </authorList>
    </citation>
    <scope>NUCLEOTIDE SEQUENCE [LARGE SCALE GENOMIC DNA]</scope>
    <source>
        <strain evidence="2 3">M2T2B2</strain>
        <plasmid evidence="2 3">unnamed1</plasmid>
    </source>
</reference>
<protein>
    <submittedName>
        <fullName evidence="2">FkbM family methyltransferase</fullName>
    </submittedName>
</protein>
<keyword evidence="2" id="KW-0808">Transferase</keyword>
<feature type="domain" description="Methyltransferase FkbM" evidence="1">
    <location>
        <begin position="45"/>
        <end position="191"/>
    </location>
</feature>
<keyword evidence="3" id="KW-1185">Reference proteome</keyword>